<evidence type="ECO:0000313" key="2">
    <source>
        <dbReference type="Proteomes" id="UP001058074"/>
    </source>
</evidence>
<dbReference type="EMBL" id="BROD01000001">
    <property type="protein sequence ID" value="GKX65123.1"/>
    <property type="molecule type" value="Genomic_DNA"/>
</dbReference>
<evidence type="ECO:0000313" key="1">
    <source>
        <dbReference type="EMBL" id="GKX65123.1"/>
    </source>
</evidence>
<keyword evidence="2" id="KW-1185">Reference proteome</keyword>
<proteinExistence type="predicted"/>
<protein>
    <submittedName>
        <fullName evidence="1">Peptidase M23</fullName>
    </submittedName>
</protein>
<comment type="caution">
    <text evidence="1">The sequence shown here is derived from an EMBL/GenBank/DDBJ whole genome shotgun (WGS) entry which is preliminary data.</text>
</comment>
<sequence length="260" mass="28588">MNTYEEETKSYYQQLSRKANHMNHMDRYNSGPAISGKVQRNVAGSSESSQINIVSILVKRIMQELIIVSLLVIFVLGCKSISTPESAQMYKYAKNLLDVDITQDVIKGANLENLQKEFNSAMETFQNKMNNSTLSEEDIKQKFILPIKGDIISDSDGLIQGKGILIKAKADSDVFSAYNGTVRKIMDSDAEGKTVIIDNGNGVETTCGGLKSVYIKEGDKVDKGEVLGKSGEIGKNKVTAVIFKINCKGEEKDPKEVMGL</sequence>
<accession>A0ACB5R7F7</accession>
<gene>
    <name evidence="1" type="ORF">rsdtw13_03810</name>
</gene>
<reference evidence="1" key="1">
    <citation type="journal article" date="2025" name="Int. J. Syst. Evol. Microbiol.">
        <title>Inconstantimicrobium mannanitabidum sp. nov., a novel member of the family Clostridiaceae isolated from anoxic soil under the treatment of reductive soil disinfestation.</title>
        <authorList>
            <person name="Ueki A."/>
            <person name="Tonouchi A."/>
            <person name="Honma S."/>
            <person name="Kaku N."/>
            <person name="Ueki K."/>
        </authorList>
    </citation>
    <scope>NUCLEOTIDE SEQUENCE</scope>
    <source>
        <strain evidence="1">TW13</strain>
    </source>
</reference>
<organism evidence="1 2">
    <name type="scientific">Inconstantimicrobium mannanitabidum</name>
    <dbReference type="NCBI Taxonomy" id="1604901"/>
    <lineage>
        <taxon>Bacteria</taxon>
        <taxon>Bacillati</taxon>
        <taxon>Bacillota</taxon>
        <taxon>Clostridia</taxon>
        <taxon>Eubacteriales</taxon>
        <taxon>Clostridiaceae</taxon>
        <taxon>Inconstantimicrobium</taxon>
    </lineage>
</organism>
<name>A0ACB5R7F7_9CLOT</name>
<dbReference type="Proteomes" id="UP001058074">
    <property type="component" value="Unassembled WGS sequence"/>
</dbReference>